<gene>
    <name evidence="1" type="ORF">UFOVP1360_35</name>
</gene>
<sequence length="113" mass="12828">MSDTGMYRQHEKIETEAFVGMLKRSLRAAARRIGGYHEGDVADVASLAFIAQVREWCDIAEQMAVDGCRRDGESWATIAMYLTSEKLPDGMTRQSAQERFGAKRKAVPEWWLQ</sequence>
<name>A0A6J5S4C3_9CAUD</name>
<reference evidence="1" key="1">
    <citation type="submission" date="2020-05" db="EMBL/GenBank/DDBJ databases">
        <authorList>
            <person name="Chiriac C."/>
            <person name="Salcher M."/>
            <person name="Ghai R."/>
            <person name="Kavagutti S V."/>
        </authorList>
    </citation>
    <scope>NUCLEOTIDE SEQUENCE</scope>
</reference>
<dbReference type="EMBL" id="LR797310">
    <property type="protein sequence ID" value="CAB4202033.1"/>
    <property type="molecule type" value="Genomic_DNA"/>
</dbReference>
<accession>A0A6J5S4C3</accession>
<organism evidence="1">
    <name type="scientific">uncultured Caudovirales phage</name>
    <dbReference type="NCBI Taxonomy" id="2100421"/>
    <lineage>
        <taxon>Viruses</taxon>
        <taxon>Duplodnaviria</taxon>
        <taxon>Heunggongvirae</taxon>
        <taxon>Uroviricota</taxon>
        <taxon>Caudoviricetes</taxon>
        <taxon>Peduoviridae</taxon>
        <taxon>Maltschvirus</taxon>
        <taxon>Maltschvirus maltsch</taxon>
    </lineage>
</organism>
<evidence type="ECO:0000313" key="1">
    <source>
        <dbReference type="EMBL" id="CAB4202033.1"/>
    </source>
</evidence>
<protein>
    <submittedName>
        <fullName evidence="1">Uncharacterized protein</fullName>
    </submittedName>
</protein>
<proteinExistence type="predicted"/>